<keyword evidence="3" id="KW-1185">Reference proteome</keyword>
<evidence type="ECO:0000259" key="1">
    <source>
        <dbReference type="Pfam" id="PF13472"/>
    </source>
</evidence>
<dbReference type="PANTHER" id="PTHR30383:SF5">
    <property type="entry name" value="SGNH HYDROLASE-TYPE ESTERASE DOMAIN-CONTAINING PROTEIN"/>
    <property type="match status" value="1"/>
</dbReference>
<feature type="domain" description="SGNH hydrolase-type esterase" evidence="1">
    <location>
        <begin position="55"/>
        <end position="206"/>
    </location>
</feature>
<dbReference type="InterPro" id="IPR036514">
    <property type="entry name" value="SGNH_hydro_sf"/>
</dbReference>
<dbReference type="InterPro" id="IPR051532">
    <property type="entry name" value="Ester_Hydrolysis_Enzymes"/>
</dbReference>
<evidence type="ECO:0000313" key="3">
    <source>
        <dbReference type="Proteomes" id="UP000622317"/>
    </source>
</evidence>
<dbReference type="AlphaFoldDB" id="A0A927F621"/>
<proteinExistence type="predicted"/>
<sequence length="226" mass="25164">MLLCSIFTLVVGIGSVIAQEEERRFQKDIDAFEADRVENNIPEGAVLCVGSSSMRMWGNRIERDLAPLTVVARGFGGSKFSDVLHFFDELVAVYKPRAILVYEGDNDVGSGMSPEAVFGDFMEFRKRVEELDPEIRIYVIGVKPSLVRWNLRGEIAVTNHLIETACKKDPKLTFIDVAEFLLDDSGKPRAGIFLDDGLHLNNVGYHLWAAAVSLKIVPAESKFEAQ</sequence>
<comment type="caution">
    <text evidence="2">The sequence shown here is derived from an EMBL/GenBank/DDBJ whole genome shotgun (WGS) entry which is preliminary data.</text>
</comment>
<accession>A0A927F621</accession>
<dbReference type="Gene3D" id="3.40.50.1110">
    <property type="entry name" value="SGNH hydrolase"/>
    <property type="match status" value="1"/>
</dbReference>
<dbReference type="PANTHER" id="PTHR30383">
    <property type="entry name" value="THIOESTERASE 1/PROTEASE 1/LYSOPHOSPHOLIPASE L1"/>
    <property type="match status" value="1"/>
</dbReference>
<dbReference type="RefSeq" id="WP_191615656.1">
    <property type="nucleotide sequence ID" value="NZ_JACYFG010000006.1"/>
</dbReference>
<protein>
    <recommendedName>
        <fullName evidence="1">SGNH hydrolase-type esterase domain-containing protein</fullName>
    </recommendedName>
</protein>
<organism evidence="2 3">
    <name type="scientific">Pelagicoccus enzymogenes</name>
    <dbReference type="NCBI Taxonomy" id="2773457"/>
    <lineage>
        <taxon>Bacteria</taxon>
        <taxon>Pseudomonadati</taxon>
        <taxon>Verrucomicrobiota</taxon>
        <taxon>Opitutia</taxon>
        <taxon>Puniceicoccales</taxon>
        <taxon>Pelagicoccaceae</taxon>
        <taxon>Pelagicoccus</taxon>
    </lineage>
</organism>
<dbReference type="GO" id="GO:0004622">
    <property type="term" value="F:phosphatidylcholine lysophospholipase activity"/>
    <property type="evidence" value="ECO:0007669"/>
    <property type="project" value="TreeGrafter"/>
</dbReference>
<reference evidence="2" key="1">
    <citation type="submission" date="2020-09" db="EMBL/GenBank/DDBJ databases">
        <title>Pelagicoccus enzymogenes sp. nov. with an EPS production, isolated from marine sediment.</title>
        <authorList>
            <person name="Feng X."/>
        </authorList>
    </citation>
    <scope>NUCLEOTIDE SEQUENCE</scope>
    <source>
        <strain evidence="2">NFK12</strain>
    </source>
</reference>
<dbReference type="InterPro" id="IPR013830">
    <property type="entry name" value="SGNH_hydro"/>
</dbReference>
<name>A0A927F621_9BACT</name>
<dbReference type="Proteomes" id="UP000622317">
    <property type="component" value="Unassembled WGS sequence"/>
</dbReference>
<gene>
    <name evidence="2" type="ORF">IEN85_03375</name>
</gene>
<dbReference type="Pfam" id="PF13472">
    <property type="entry name" value="Lipase_GDSL_2"/>
    <property type="match status" value="1"/>
</dbReference>
<evidence type="ECO:0000313" key="2">
    <source>
        <dbReference type="EMBL" id="MBD5778519.1"/>
    </source>
</evidence>
<dbReference type="EMBL" id="JACYFG010000006">
    <property type="protein sequence ID" value="MBD5778519.1"/>
    <property type="molecule type" value="Genomic_DNA"/>
</dbReference>
<dbReference type="SUPFAM" id="SSF52266">
    <property type="entry name" value="SGNH hydrolase"/>
    <property type="match status" value="1"/>
</dbReference>